<dbReference type="CDD" id="cd20298">
    <property type="entry name" value="cupin_UAH"/>
    <property type="match status" value="1"/>
</dbReference>
<gene>
    <name evidence="5" type="primary">allA</name>
    <name evidence="5" type="ORF">GCM10008171_29360</name>
</gene>
<keyword evidence="3 5" id="KW-0456">Lyase</keyword>
<dbReference type="GO" id="GO:0004848">
    <property type="term" value="F:ureidoglycolate hydrolase activity"/>
    <property type="evidence" value="ECO:0007669"/>
    <property type="project" value="InterPro"/>
</dbReference>
<evidence type="ECO:0000313" key="5">
    <source>
        <dbReference type="EMBL" id="GLK77682.1"/>
    </source>
</evidence>
<reference evidence="5" key="2">
    <citation type="submission" date="2023-01" db="EMBL/GenBank/DDBJ databases">
        <authorList>
            <person name="Sun Q."/>
            <person name="Evtushenko L."/>
        </authorList>
    </citation>
    <scope>NUCLEOTIDE SEQUENCE</scope>
    <source>
        <strain evidence="5">VKM B-2555</strain>
    </source>
</reference>
<dbReference type="InterPro" id="IPR047233">
    <property type="entry name" value="UAH_cupin"/>
</dbReference>
<accession>A0A9W6N4Y5</accession>
<dbReference type="Proteomes" id="UP001143364">
    <property type="component" value="Unassembled WGS sequence"/>
</dbReference>
<keyword evidence="6" id="KW-1185">Reference proteome</keyword>
<dbReference type="SUPFAM" id="SSF51182">
    <property type="entry name" value="RmlC-like cupins"/>
    <property type="match status" value="1"/>
</dbReference>
<dbReference type="PIRSF" id="PIRSF017306">
    <property type="entry name" value="Ureidogly_hydro"/>
    <property type="match status" value="1"/>
</dbReference>
<comment type="catalytic activity">
    <reaction evidence="4">
        <text>(S)-ureidoglycolate = urea + glyoxylate</text>
        <dbReference type="Rhea" id="RHEA:11304"/>
        <dbReference type="ChEBI" id="CHEBI:16199"/>
        <dbReference type="ChEBI" id="CHEBI:36655"/>
        <dbReference type="ChEBI" id="CHEBI:57296"/>
        <dbReference type="EC" id="4.3.2.3"/>
    </reaction>
</comment>
<protein>
    <submittedName>
        <fullName evidence="5">Ureidoglycolate lyase</fullName>
    </submittedName>
</protein>
<dbReference type="AlphaFoldDB" id="A0A9W6N4Y5"/>
<dbReference type="PANTHER" id="PTHR21221:SF1">
    <property type="entry name" value="UREIDOGLYCOLATE LYASE"/>
    <property type="match status" value="1"/>
</dbReference>
<keyword evidence="2" id="KW-0659">Purine metabolism</keyword>
<dbReference type="GO" id="GO:0000256">
    <property type="term" value="P:allantoin catabolic process"/>
    <property type="evidence" value="ECO:0007669"/>
    <property type="project" value="InterPro"/>
</dbReference>
<dbReference type="Pfam" id="PF04115">
    <property type="entry name" value="Ureidogly_lyase"/>
    <property type="match status" value="1"/>
</dbReference>
<name>A0A9W6N4Y5_9HYPH</name>
<dbReference type="InterPro" id="IPR024060">
    <property type="entry name" value="Ureidoglycolate_lyase_dom_sf"/>
</dbReference>
<reference evidence="5" key="1">
    <citation type="journal article" date="2014" name="Int. J. Syst. Evol. Microbiol.">
        <title>Complete genome sequence of Corynebacterium casei LMG S-19264T (=DSM 44701T), isolated from a smear-ripened cheese.</title>
        <authorList>
            <consortium name="US DOE Joint Genome Institute (JGI-PGF)"/>
            <person name="Walter F."/>
            <person name="Albersmeier A."/>
            <person name="Kalinowski J."/>
            <person name="Ruckert C."/>
        </authorList>
    </citation>
    <scope>NUCLEOTIDE SEQUENCE</scope>
    <source>
        <strain evidence="5">VKM B-2555</strain>
    </source>
</reference>
<dbReference type="GO" id="GO:0050385">
    <property type="term" value="F:ureidoglycolate lyase activity"/>
    <property type="evidence" value="ECO:0007669"/>
    <property type="project" value="UniProtKB-EC"/>
</dbReference>
<dbReference type="InterPro" id="IPR011051">
    <property type="entry name" value="RmlC_Cupin_sf"/>
</dbReference>
<dbReference type="Gene3D" id="2.60.120.480">
    <property type="entry name" value="Ureidoglycolate hydrolase"/>
    <property type="match status" value="1"/>
</dbReference>
<dbReference type="RefSeq" id="WP_271205519.1">
    <property type="nucleotide sequence ID" value="NZ_BSFK01000016.1"/>
</dbReference>
<dbReference type="GO" id="GO:0006144">
    <property type="term" value="P:purine nucleobase metabolic process"/>
    <property type="evidence" value="ECO:0007669"/>
    <property type="project" value="UniProtKB-KW"/>
</dbReference>
<dbReference type="PANTHER" id="PTHR21221">
    <property type="entry name" value="UREIDOGLYCOLATE HYDROLASE"/>
    <property type="match status" value="1"/>
</dbReference>
<evidence type="ECO:0000256" key="3">
    <source>
        <dbReference type="ARBA" id="ARBA00023239"/>
    </source>
</evidence>
<dbReference type="EMBL" id="BSFK01000016">
    <property type="protein sequence ID" value="GLK77682.1"/>
    <property type="molecule type" value="Genomic_DNA"/>
</dbReference>
<evidence type="ECO:0000313" key="6">
    <source>
        <dbReference type="Proteomes" id="UP001143364"/>
    </source>
</evidence>
<dbReference type="InterPro" id="IPR007247">
    <property type="entry name" value="Ureidogly_lyase"/>
</dbReference>
<evidence type="ECO:0000256" key="1">
    <source>
        <dbReference type="ARBA" id="ARBA00011738"/>
    </source>
</evidence>
<proteinExistence type="predicted"/>
<comment type="caution">
    <text evidence="5">The sequence shown here is derived from an EMBL/GenBank/DDBJ whole genome shotgun (WGS) entry which is preliminary data.</text>
</comment>
<comment type="subunit">
    <text evidence="1">Homodimer.</text>
</comment>
<evidence type="ECO:0000256" key="4">
    <source>
        <dbReference type="ARBA" id="ARBA00047684"/>
    </source>
</evidence>
<organism evidence="5 6">
    <name type="scientific">Methylopila jiangsuensis</name>
    <dbReference type="NCBI Taxonomy" id="586230"/>
    <lineage>
        <taxon>Bacteria</taxon>
        <taxon>Pseudomonadati</taxon>
        <taxon>Pseudomonadota</taxon>
        <taxon>Alphaproteobacteria</taxon>
        <taxon>Hyphomicrobiales</taxon>
        <taxon>Methylopilaceae</taxon>
        <taxon>Methylopila</taxon>
    </lineage>
</organism>
<sequence length="163" mass="17740">MSVRPLRPEPLTRAAFASFGQVIEAEGAETRVVNGGHALRRHALAAVEPGPDGRVILSIFEATPRPLPLVIHMLERHPLASQAFMPLSDRDWLVVVGEGDAAPDPATLRCFRATGRQGVNYRPGCWHFPVLVLGERQDFLVADRDGPGANLDEAFFEAVTIAL</sequence>
<evidence type="ECO:0000256" key="2">
    <source>
        <dbReference type="ARBA" id="ARBA00022631"/>
    </source>
</evidence>